<evidence type="ECO:0000313" key="1">
    <source>
        <dbReference type="EMBL" id="MQM23644.1"/>
    </source>
</evidence>
<reference evidence="1" key="1">
    <citation type="submission" date="2017-07" db="EMBL/GenBank/DDBJ databases">
        <title>Taro Niue Genome Assembly and Annotation.</title>
        <authorList>
            <person name="Atibalentja N."/>
            <person name="Keating K."/>
            <person name="Fields C.J."/>
        </authorList>
    </citation>
    <scope>NUCLEOTIDE SEQUENCE</scope>
    <source>
        <strain evidence="1">Niue_2</strain>
        <tissue evidence="1">Leaf</tissue>
    </source>
</reference>
<dbReference type="Gene3D" id="3.40.50.150">
    <property type="entry name" value="Vaccinia Virus protein VP39"/>
    <property type="match status" value="1"/>
</dbReference>
<dbReference type="Pfam" id="PF03492">
    <property type="entry name" value="Methyltransf_7"/>
    <property type="match status" value="1"/>
</dbReference>
<gene>
    <name evidence="1" type="ORF">Taro_056711</name>
</gene>
<accession>A0A843XUM3</accession>
<dbReference type="EMBL" id="NMUH01017207">
    <property type="protein sequence ID" value="MQM23644.1"/>
    <property type="molecule type" value="Genomic_DNA"/>
</dbReference>
<dbReference type="Proteomes" id="UP000652761">
    <property type="component" value="Unassembled WGS sequence"/>
</dbReference>
<dbReference type="SUPFAM" id="SSF53335">
    <property type="entry name" value="S-adenosyl-L-methionine-dependent methyltransferases"/>
    <property type="match status" value="1"/>
</dbReference>
<dbReference type="InterPro" id="IPR029063">
    <property type="entry name" value="SAM-dependent_MTases_sf"/>
</dbReference>
<feature type="non-terminal residue" evidence="1">
    <location>
        <position position="1"/>
    </location>
</feature>
<dbReference type="OrthoDB" id="783690at2759"/>
<dbReference type="AlphaFoldDB" id="A0A843XUM3"/>
<keyword evidence="2" id="KW-1185">Reference proteome</keyword>
<dbReference type="GO" id="GO:0008168">
    <property type="term" value="F:methyltransferase activity"/>
    <property type="evidence" value="ECO:0007669"/>
    <property type="project" value="InterPro"/>
</dbReference>
<dbReference type="InterPro" id="IPR005299">
    <property type="entry name" value="MeTrfase_7"/>
</dbReference>
<name>A0A843XUM3_COLES</name>
<protein>
    <submittedName>
        <fullName evidence="1">Uncharacterized protein</fullName>
    </submittedName>
</protein>
<proteinExistence type="predicted"/>
<dbReference type="PANTHER" id="PTHR31009">
    <property type="entry name" value="S-ADENOSYL-L-METHIONINE:CARBOXYL METHYLTRANSFERASE FAMILY PROTEIN"/>
    <property type="match status" value="1"/>
</dbReference>
<comment type="caution">
    <text evidence="1">The sequence shown here is derived from an EMBL/GenBank/DDBJ whole genome shotgun (WGS) entry which is preliminary data.</text>
</comment>
<organism evidence="1 2">
    <name type="scientific">Colocasia esculenta</name>
    <name type="common">Wild taro</name>
    <name type="synonym">Arum esculentum</name>
    <dbReference type="NCBI Taxonomy" id="4460"/>
    <lineage>
        <taxon>Eukaryota</taxon>
        <taxon>Viridiplantae</taxon>
        <taxon>Streptophyta</taxon>
        <taxon>Embryophyta</taxon>
        <taxon>Tracheophyta</taxon>
        <taxon>Spermatophyta</taxon>
        <taxon>Magnoliopsida</taxon>
        <taxon>Liliopsida</taxon>
        <taxon>Araceae</taxon>
        <taxon>Aroideae</taxon>
        <taxon>Colocasieae</taxon>
        <taxon>Colocasia</taxon>
    </lineage>
</organism>
<sequence>MDVGRTLHINGSLGDTSYAKNSSHQIADLGCASGPNAFSLALAEDIVGVVKEVCQKMTKPVPEFLVFLNDLPSNDVNSIFVGLPDFIDGMVGGRLVDVSSFFLMGVSGSFYGRLFPSNSLHFIHFAHSLHWLLQVEQLEEDVAELRQAPPDKQELQ</sequence>
<evidence type="ECO:0000313" key="2">
    <source>
        <dbReference type="Proteomes" id="UP000652761"/>
    </source>
</evidence>